<dbReference type="Pfam" id="PF02319">
    <property type="entry name" value="WHD_E2F_TDP"/>
    <property type="match status" value="1"/>
</dbReference>
<dbReference type="STRING" id="981085.W9SD41"/>
<dbReference type="Pfam" id="PF16421">
    <property type="entry name" value="E2F_CC-MB"/>
    <property type="match status" value="1"/>
</dbReference>
<feature type="compositionally biased region" description="Basic residues" evidence="7">
    <location>
        <begin position="18"/>
        <end position="28"/>
    </location>
</feature>
<dbReference type="Gene3D" id="6.10.250.540">
    <property type="match status" value="1"/>
</dbReference>
<evidence type="ECO:0000256" key="4">
    <source>
        <dbReference type="ARBA" id="ARBA00023163"/>
    </source>
</evidence>
<dbReference type="CDD" id="cd14660">
    <property type="entry name" value="E2F_DD"/>
    <property type="match status" value="1"/>
</dbReference>
<dbReference type="InterPro" id="IPR036390">
    <property type="entry name" value="WH_DNA-bd_sf"/>
</dbReference>
<dbReference type="GO" id="GO:0000978">
    <property type="term" value="F:RNA polymerase II cis-regulatory region sequence-specific DNA binding"/>
    <property type="evidence" value="ECO:0007669"/>
    <property type="project" value="InterPro"/>
</dbReference>
<protein>
    <submittedName>
        <fullName evidence="9">Transcription factor E2FC</fullName>
    </submittedName>
</protein>
<dbReference type="EMBL" id="KE345314">
    <property type="protein sequence ID" value="EXC00974.1"/>
    <property type="molecule type" value="Genomic_DNA"/>
</dbReference>
<dbReference type="GO" id="GO:0090575">
    <property type="term" value="C:RNA polymerase II transcription regulator complex"/>
    <property type="evidence" value="ECO:0007669"/>
    <property type="project" value="TreeGrafter"/>
</dbReference>
<evidence type="ECO:0000259" key="8">
    <source>
        <dbReference type="SMART" id="SM01372"/>
    </source>
</evidence>
<feature type="region of interest" description="Disordered" evidence="7">
    <location>
        <begin position="333"/>
        <end position="356"/>
    </location>
</feature>
<dbReference type="SUPFAM" id="SSF46785">
    <property type="entry name" value="Winged helix' DNA-binding domain"/>
    <property type="match status" value="1"/>
</dbReference>
<dbReference type="Proteomes" id="UP000030645">
    <property type="component" value="Unassembled WGS sequence"/>
</dbReference>
<dbReference type="GO" id="GO:0000981">
    <property type="term" value="F:DNA-binding transcription factor activity, RNA polymerase II-specific"/>
    <property type="evidence" value="ECO:0007669"/>
    <property type="project" value="TreeGrafter"/>
</dbReference>
<comment type="subcellular location">
    <subcellularLocation>
        <location evidence="6">Nucleus</location>
    </subcellularLocation>
</comment>
<evidence type="ECO:0000256" key="7">
    <source>
        <dbReference type="SAM" id="MobiDB-lite"/>
    </source>
</evidence>
<keyword evidence="4 6" id="KW-0804">Transcription</keyword>
<feature type="compositionally biased region" description="Low complexity" evidence="7">
    <location>
        <begin position="29"/>
        <end position="52"/>
    </location>
</feature>
<feature type="domain" description="E2F/DP family winged-helix DNA-binding" evidence="8">
    <location>
        <begin position="143"/>
        <end position="208"/>
    </location>
</feature>
<accession>W9SD41</accession>
<evidence type="ECO:0000313" key="10">
    <source>
        <dbReference type="Proteomes" id="UP000030645"/>
    </source>
</evidence>
<dbReference type="FunFam" id="1.10.10.10:FF:000008">
    <property type="entry name" value="E2F transcription factor 1"/>
    <property type="match status" value="1"/>
</dbReference>
<dbReference type="InterPro" id="IPR036388">
    <property type="entry name" value="WH-like_DNA-bd_sf"/>
</dbReference>
<evidence type="ECO:0000256" key="3">
    <source>
        <dbReference type="ARBA" id="ARBA00023125"/>
    </source>
</evidence>
<dbReference type="eggNOG" id="KOG2577">
    <property type="taxonomic scope" value="Eukaryota"/>
</dbReference>
<dbReference type="PANTHER" id="PTHR12081">
    <property type="entry name" value="TRANSCRIPTION FACTOR E2F"/>
    <property type="match status" value="1"/>
</dbReference>
<evidence type="ECO:0000256" key="6">
    <source>
        <dbReference type="RuleBase" id="RU003796"/>
    </source>
</evidence>
<feature type="region of interest" description="Disordered" evidence="7">
    <location>
        <begin position="18"/>
        <end position="65"/>
    </location>
</feature>
<evidence type="ECO:0000313" key="9">
    <source>
        <dbReference type="EMBL" id="EXC00974.1"/>
    </source>
</evidence>
<dbReference type="GO" id="GO:0046983">
    <property type="term" value="F:protein dimerization activity"/>
    <property type="evidence" value="ECO:0007669"/>
    <property type="project" value="InterPro"/>
</dbReference>
<evidence type="ECO:0000256" key="2">
    <source>
        <dbReference type="ARBA" id="ARBA00023015"/>
    </source>
</evidence>
<dbReference type="AlphaFoldDB" id="W9SD41"/>
<keyword evidence="6" id="KW-0539">Nucleus</keyword>
<proteinExistence type="inferred from homology"/>
<name>W9SD41_9ROSA</name>
<comment type="similarity">
    <text evidence="1 6">Belongs to the E2F/DP family.</text>
</comment>
<evidence type="ECO:0000256" key="1">
    <source>
        <dbReference type="ARBA" id="ARBA00010940"/>
    </source>
</evidence>
<keyword evidence="10" id="KW-1185">Reference proteome</keyword>
<keyword evidence="5" id="KW-0131">Cell cycle</keyword>
<dbReference type="Gene3D" id="1.10.10.10">
    <property type="entry name" value="Winged helix-like DNA-binding domain superfamily/Winged helix DNA-binding domain"/>
    <property type="match status" value="1"/>
</dbReference>
<dbReference type="SMART" id="SM01372">
    <property type="entry name" value="E2F_TDP"/>
    <property type="match status" value="1"/>
</dbReference>
<sequence>MMDDPSTAHGFQFQLLHSHPHPLSHHHSSSSPSNPHLFPSSSSSSSSPLRPHFVAPPSNHSHHRLCDFSKNSQLVQSNVKYEAQIWSPAVAGQSKVNDPAAERKPSGLGTYNIKSKVPKQTKIGSQRLKVECLNGLSPSINCRYDSSLGLLTKKFVKLILEAEDRTLDLNHTAGVLEVQKRRIYDITNVLEGVGLIEKTSKNHIRWKGYDGLGPSKLIDEIAGLKAEVGSLYAEEYRLDEAIRDKQDRLRALGEDENCKKYLFLTVDDILTLPCFQNQTLIAIKAPTASYIEVPDPDADISFSQRQYKLIVRSSRGPIDLYLLSKYQGAHEEATTKQSSKKSSSVRDGEGLSFDHQGNQKVSSFSLGSLGSKASGIQKIIPANVDANDDYWFRSDPEVSITNLWGK</sequence>
<dbReference type="InterPro" id="IPR015633">
    <property type="entry name" value="E2F"/>
</dbReference>
<dbReference type="KEGG" id="mnt:21399112"/>
<dbReference type="InterPro" id="IPR037241">
    <property type="entry name" value="E2F-DP_heterodim"/>
</dbReference>
<dbReference type="InterPro" id="IPR003316">
    <property type="entry name" value="E2F_WHTH_DNA-bd_dom"/>
</dbReference>
<dbReference type="OrthoDB" id="1743261at2759"/>
<keyword evidence="3 6" id="KW-0238">DNA-binding</keyword>
<reference evidence="10" key="1">
    <citation type="submission" date="2013-01" db="EMBL/GenBank/DDBJ databases">
        <title>Draft Genome Sequence of a Mulberry Tree, Morus notabilis C.K. Schneid.</title>
        <authorList>
            <person name="He N."/>
            <person name="Zhao S."/>
        </authorList>
    </citation>
    <scope>NUCLEOTIDE SEQUENCE</scope>
</reference>
<dbReference type="PANTHER" id="PTHR12081:SF51">
    <property type="entry name" value="TRANSCRIPTION FACTOR E2FC"/>
    <property type="match status" value="1"/>
</dbReference>
<keyword evidence="2 6" id="KW-0805">Transcription regulation</keyword>
<organism evidence="9 10">
    <name type="scientific">Morus notabilis</name>
    <dbReference type="NCBI Taxonomy" id="981085"/>
    <lineage>
        <taxon>Eukaryota</taxon>
        <taxon>Viridiplantae</taxon>
        <taxon>Streptophyta</taxon>
        <taxon>Embryophyta</taxon>
        <taxon>Tracheophyta</taxon>
        <taxon>Spermatophyta</taxon>
        <taxon>Magnoliopsida</taxon>
        <taxon>eudicotyledons</taxon>
        <taxon>Gunneridae</taxon>
        <taxon>Pentapetalae</taxon>
        <taxon>rosids</taxon>
        <taxon>fabids</taxon>
        <taxon>Rosales</taxon>
        <taxon>Moraceae</taxon>
        <taxon>Moreae</taxon>
        <taxon>Morus</taxon>
    </lineage>
</organism>
<evidence type="ECO:0000256" key="5">
    <source>
        <dbReference type="ARBA" id="ARBA00023306"/>
    </source>
</evidence>
<gene>
    <name evidence="9" type="ORF">L484_016040</name>
</gene>
<dbReference type="SUPFAM" id="SSF144074">
    <property type="entry name" value="E2F-DP heterodimerization region"/>
    <property type="match status" value="1"/>
</dbReference>
<dbReference type="InterPro" id="IPR032198">
    <property type="entry name" value="E2F_CC-MB"/>
</dbReference>